<feature type="region of interest" description="Disordered" evidence="1">
    <location>
        <begin position="70"/>
        <end position="89"/>
    </location>
</feature>
<dbReference type="InterPro" id="IPR008727">
    <property type="entry name" value="PAAR_motif"/>
</dbReference>
<proteinExistence type="predicted"/>
<evidence type="ECO:0000313" key="3">
    <source>
        <dbReference type="Proteomes" id="UP000286947"/>
    </source>
</evidence>
<accession>A0A433SGS1</accession>
<dbReference type="CDD" id="cd14743">
    <property type="entry name" value="PAAR_CT_1"/>
    <property type="match status" value="1"/>
</dbReference>
<evidence type="ECO:0000256" key="1">
    <source>
        <dbReference type="SAM" id="MobiDB-lite"/>
    </source>
</evidence>
<reference evidence="2 3" key="1">
    <citation type="submission" date="2018-01" db="EMBL/GenBank/DDBJ databases">
        <title>Saezia sanguinis gen. nov., sp. nov., in the order Burkholderiales isolated from human blood.</title>
        <authorList>
            <person name="Medina-Pascual M.J."/>
            <person name="Valdezate S."/>
            <person name="Monzon S."/>
            <person name="Cuesta I."/>
            <person name="Carrasco G."/>
            <person name="Villalon P."/>
            <person name="Saez-Nieto J.A."/>
        </authorList>
    </citation>
    <scope>NUCLEOTIDE SEQUENCE [LARGE SCALE GENOMIC DNA]</scope>
    <source>
        <strain evidence="2 3">CNM695-12</strain>
    </source>
</reference>
<gene>
    <name evidence="2" type="ORF">CUZ56_00406</name>
</gene>
<dbReference type="Proteomes" id="UP000286947">
    <property type="component" value="Unassembled WGS sequence"/>
</dbReference>
<dbReference type="OrthoDB" id="8565659at2"/>
<dbReference type="EMBL" id="PQSP01000001">
    <property type="protein sequence ID" value="RUS67925.1"/>
    <property type="molecule type" value="Genomic_DNA"/>
</dbReference>
<protein>
    <submittedName>
        <fullName evidence="2">Uncharacterized protein</fullName>
    </submittedName>
</protein>
<evidence type="ECO:0000313" key="2">
    <source>
        <dbReference type="EMBL" id="RUS67925.1"/>
    </source>
</evidence>
<sequence length="89" mass="9085">MSAQRPVVLLGHAHTCPIHGPGTVISGSPVCSLHGKPVARQGDKISCGPTIITGSPTVLIDDGRPVARLGDSTDHGGALIEGDARWSVE</sequence>
<organism evidence="2 3">
    <name type="scientific">Saezia sanguinis</name>
    <dbReference type="NCBI Taxonomy" id="1965230"/>
    <lineage>
        <taxon>Bacteria</taxon>
        <taxon>Pseudomonadati</taxon>
        <taxon>Pseudomonadota</taxon>
        <taxon>Betaproteobacteria</taxon>
        <taxon>Burkholderiales</taxon>
        <taxon>Saeziaceae</taxon>
        <taxon>Saezia</taxon>
    </lineage>
</organism>
<comment type="caution">
    <text evidence="2">The sequence shown here is derived from an EMBL/GenBank/DDBJ whole genome shotgun (WGS) entry which is preliminary data.</text>
</comment>
<name>A0A433SGS1_9BURK</name>
<keyword evidence="3" id="KW-1185">Reference proteome</keyword>
<dbReference type="RefSeq" id="WP_126977704.1">
    <property type="nucleotide sequence ID" value="NZ_PQSP01000001.1"/>
</dbReference>
<dbReference type="AlphaFoldDB" id="A0A433SGS1"/>
<dbReference type="Gene3D" id="2.60.200.60">
    <property type="match status" value="1"/>
</dbReference>
<dbReference type="Pfam" id="PF05488">
    <property type="entry name" value="PAAR_motif"/>
    <property type="match status" value="1"/>
</dbReference>